<sequence>LYPEAASYKDTASGVLSLKIAENKYFFWFRPEEVQVVNWGGNPEEKAFYNEKEQRLSPRKSFEKWSQELTGVSEPWNILDRNIARALRENVSHFLLARQREEIEALNAKLTEANQELELFSYGLSHDLRAP</sequence>
<dbReference type="Pfam" id="PF00360">
    <property type="entry name" value="PHY"/>
    <property type="match status" value="1"/>
</dbReference>
<dbReference type="InterPro" id="IPR029016">
    <property type="entry name" value="GAF-like_dom_sf"/>
</dbReference>
<dbReference type="InterPro" id="IPR013515">
    <property type="entry name" value="Phytochrome_cen-reg"/>
</dbReference>
<evidence type="ECO:0000259" key="1">
    <source>
        <dbReference type="Pfam" id="PF00360"/>
    </source>
</evidence>
<keyword evidence="3" id="KW-1185">Reference proteome</keyword>
<dbReference type="EMBL" id="JAAVJR010000889">
    <property type="protein sequence ID" value="NJW55181.1"/>
    <property type="molecule type" value="Genomic_DNA"/>
</dbReference>
<name>A0ABX1D9K3_9FLAO</name>
<feature type="non-terminal residue" evidence="2">
    <location>
        <position position="131"/>
    </location>
</feature>
<reference evidence="2 3" key="1">
    <citation type="submission" date="2020-03" db="EMBL/GenBank/DDBJ databases">
        <title>Salinimicrobium sp. nov, isolated from SCS.</title>
        <authorList>
            <person name="Cao W.R."/>
        </authorList>
    </citation>
    <scope>NUCLEOTIDE SEQUENCE [LARGE SCALE GENOMIC DNA]</scope>
    <source>
        <strain evidence="3">J15B91</strain>
    </source>
</reference>
<feature type="non-terminal residue" evidence="2">
    <location>
        <position position="1"/>
    </location>
</feature>
<dbReference type="Gene3D" id="3.30.450.40">
    <property type="match status" value="1"/>
</dbReference>
<organism evidence="2 3">
    <name type="scientific">Salinimicrobium oceani</name>
    <dbReference type="NCBI Taxonomy" id="2722702"/>
    <lineage>
        <taxon>Bacteria</taxon>
        <taxon>Pseudomonadati</taxon>
        <taxon>Bacteroidota</taxon>
        <taxon>Flavobacteriia</taxon>
        <taxon>Flavobacteriales</taxon>
        <taxon>Flavobacteriaceae</taxon>
        <taxon>Salinimicrobium</taxon>
    </lineage>
</organism>
<protein>
    <recommendedName>
        <fullName evidence="1">Phytochrome central region domain-containing protein</fullName>
    </recommendedName>
</protein>
<dbReference type="Proteomes" id="UP000703674">
    <property type="component" value="Unassembled WGS sequence"/>
</dbReference>
<dbReference type="Gene3D" id="3.30.450.270">
    <property type="match status" value="1"/>
</dbReference>
<dbReference type="SUPFAM" id="SSF55781">
    <property type="entry name" value="GAF domain-like"/>
    <property type="match status" value="1"/>
</dbReference>
<evidence type="ECO:0000313" key="2">
    <source>
        <dbReference type="EMBL" id="NJW55181.1"/>
    </source>
</evidence>
<accession>A0ABX1D9K3</accession>
<dbReference type="InterPro" id="IPR043150">
    <property type="entry name" value="Phytochrome_PHY_sf"/>
</dbReference>
<feature type="domain" description="Phytochrome central region" evidence="1">
    <location>
        <begin position="2"/>
        <end position="98"/>
    </location>
</feature>
<evidence type="ECO:0000313" key="3">
    <source>
        <dbReference type="Proteomes" id="UP000703674"/>
    </source>
</evidence>
<proteinExistence type="predicted"/>
<comment type="caution">
    <text evidence="2">The sequence shown here is derived from an EMBL/GenBank/DDBJ whole genome shotgun (WGS) entry which is preliminary data.</text>
</comment>
<gene>
    <name evidence="2" type="ORF">HC175_19900</name>
</gene>